<feature type="compositionally biased region" description="Low complexity" evidence="1">
    <location>
        <begin position="102"/>
        <end position="114"/>
    </location>
</feature>
<name>A0ABN7SNL8_OIKDI</name>
<proteinExistence type="predicted"/>
<gene>
    <name evidence="2" type="ORF">OKIOD_LOCUS8369</name>
</gene>
<feature type="compositionally biased region" description="Basic and acidic residues" evidence="1">
    <location>
        <begin position="90"/>
        <end position="101"/>
    </location>
</feature>
<reference evidence="2 3" key="1">
    <citation type="submission" date="2021-04" db="EMBL/GenBank/DDBJ databases">
        <authorList>
            <person name="Bliznina A."/>
        </authorList>
    </citation>
    <scope>NUCLEOTIDE SEQUENCE [LARGE SCALE GENOMIC DNA]</scope>
</reference>
<dbReference type="Proteomes" id="UP001158576">
    <property type="component" value="Chromosome XSR"/>
</dbReference>
<evidence type="ECO:0000256" key="1">
    <source>
        <dbReference type="SAM" id="MobiDB-lite"/>
    </source>
</evidence>
<evidence type="ECO:0000313" key="2">
    <source>
        <dbReference type="EMBL" id="CAG5100035.1"/>
    </source>
</evidence>
<protein>
    <submittedName>
        <fullName evidence="2">Oidioi.mRNA.OKI2018_I69.XSR.g16811.t1.cds</fullName>
    </submittedName>
</protein>
<feature type="region of interest" description="Disordered" evidence="1">
    <location>
        <begin position="88"/>
        <end position="114"/>
    </location>
</feature>
<accession>A0ABN7SNL8</accession>
<sequence length="114" mass="13391">MGEKLKPCDFFKYTSLLLNEANFKDKERGIIELRELEKLLVEKTPIHPIVSNSGQILSDCSFNWILRYSRIWELKALVKTWPRRLQSWRKATEETRRKDQSDSASPSDPSAEHN</sequence>
<organism evidence="2 3">
    <name type="scientific">Oikopleura dioica</name>
    <name type="common">Tunicate</name>
    <dbReference type="NCBI Taxonomy" id="34765"/>
    <lineage>
        <taxon>Eukaryota</taxon>
        <taxon>Metazoa</taxon>
        <taxon>Chordata</taxon>
        <taxon>Tunicata</taxon>
        <taxon>Appendicularia</taxon>
        <taxon>Copelata</taxon>
        <taxon>Oikopleuridae</taxon>
        <taxon>Oikopleura</taxon>
    </lineage>
</organism>
<keyword evidence="3" id="KW-1185">Reference proteome</keyword>
<evidence type="ECO:0000313" key="3">
    <source>
        <dbReference type="Proteomes" id="UP001158576"/>
    </source>
</evidence>
<dbReference type="EMBL" id="OU015569">
    <property type="protein sequence ID" value="CAG5100035.1"/>
    <property type="molecule type" value="Genomic_DNA"/>
</dbReference>